<gene>
    <name evidence="6" type="primary">fadR</name>
    <name evidence="6" type="ORF">TRL7639_00131</name>
</gene>
<dbReference type="Pfam" id="PF00440">
    <property type="entry name" value="TetR_N"/>
    <property type="match status" value="1"/>
</dbReference>
<accession>A0A1Y5RA95</accession>
<evidence type="ECO:0000256" key="2">
    <source>
        <dbReference type="ARBA" id="ARBA00023125"/>
    </source>
</evidence>
<organism evidence="6 7">
    <name type="scientific">Falsiruegeria litorea R37</name>
    <dbReference type="NCBI Taxonomy" id="1200284"/>
    <lineage>
        <taxon>Bacteria</taxon>
        <taxon>Pseudomonadati</taxon>
        <taxon>Pseudomonadota</taxon>
        <taxon>Alphaproteobacteria</taxon>
        <taxon>Rhodobacterales</taxon>
        <taxon>Roseobacteraceae</taxon>
        <taxon>Falsiruegeria</taxon>
    </lineage>
</organism>
<dbReference type="OrthoDB" id="9809265at2"/>
<evidence type="ECO:0000256" key="1">
    <source>
        <dbReference type="ARBA" id="ARBA00023015"/>
    </source>
</evidence>
<dbReference type="InterPro" id="IPR001647">
    <property type="entry name" value="HTH_TetR"/>
</dbReference>
<evidence type="ECO:0000256" key="4">
    <source>
        <dbReference type="PROSITE-ProRule" id="PRU00335"/>
    </source>
</evidence>
<keyword evidence="1" id="KW-0805">Transcription regulation</keyword>
<dbReference type="InterPro" id="IPR050109">
    <property type="entry name" value="HTH-type_TetR-like_transc_reg"/>
</dbReference>
<dbReference type="EMBL" id="FWFO01000001">
    <property type="protein sequence ID" value="SLN12737.1"/>
    <property type="molecule type" value="Genomic_DNA"/>
</dbReference>
<dbReference type="AlphaFoldDB" id="A0A1Y5RA95"/>
<dbReference type="GO" id="GO:0000976">
    <property type="term" value="F:transcription cis-regulatory region binding"/>
    <property type="evidence" value="ECO:0007669"/>
    <property type="project" value="TreeGrafter"/>
</dbReference>
<feature type="DNA-binding region" description="H-T-H motif" evidence="4">
    <location>
        <begin position="40"/>
        <end position="59"/>
    </location>
</feature>
<proteinExistence type="predicted"/>
<keyword evidence="3" id="KW-0804">Transcription</keyword>
<dbReference type="RefSeq" id="WP_085793894.1">
    <property type="nucleotide sequence ID" value="NZ_FWFO01000001.1"/>
</dbReference>
<dbReference type="InterPro" id="IPR009057">
    <property type="entry name" value="Homeodomain-like_sf"/>
</dbReference>
<name>A0A1Y5RA95_9RHOB</name>
<evidence type="ECO:0000313" key="6">
    <source>
        <dbReference type="EMBL" id="SLN12737.1"/>
    </source>
</evidence>
<dbReference type="Gene3D" id="1.10.357.10">
    <property type="entry name" value="Tetracycline Repressor, domain 2"/>
    <property type="match status" value="1"/>
</dbReference>
<feature type="domain" description="HTH tetR-type" evidence="5">
    <location>
        <begin position="17"/>
        <end position="77"/>
    </location>
</feature>
<dbReference type="SUPFAM" id="SSF46689">
    <property type="entry name" value="Homeodomain-like"/>
    <property type="match status" value="1"/>
</dbReference>
<evidence type="ECO:0000313" key="7">
    <source>
        <dbReference type="Proteomes" id="UP000193077"/>
    </source>
</evidence>
<sequence length="203" mass="23600">MKEMSAMRKTPLQPRARAKVEEILAASRQVLVERGFENFTTNHVADAVGCRIGTVYRYFAHKDDIYRRLYDEWLAEEKRVNMQALEDLTEPMNAADLVAFLFRRHISEHTAFDHALAVELTKAMMMNDRIREADKSYEADIVNTVRDNVLAYSNQQFSPMQIKFAMRLAVSLLLMVSIAEDHERKQIEDLAIETLRNTVKSWM</sequence>
<keyword evidence="2 4" id="KW-0238">DNA-binding</keyword>
<evidence type="ECO:0000259" key="5">
    <source>
        <dbReference type="PROSITE" id="PS50977"/>
    </source>
</evidence>
<dbReference type="PROSITE" id="PS50977">
    <property type="entry name" value="HTH_TETR_2"/>
    <property type="match status" value="1"/>
</dbReference>
<protein>
    <submittedName>
        <fullName evidence="6">Fatty acid metabolism regulator protein</fullName>
    </submittedName>
</protein>
<keyword evidence="7" id="KW-1185">Reference proteome</keyword>
<dbReference type="Proteomes" id="UP000193077">
    <property type="component" value="Unassembled WGS sequence"/>
</dbReference>
<evidence type="ECO:0000256" key="3">
    <source>
        <dbReference type="ARBA" id="ARBA00023163"/>
    </source>
</evidence>
<dbReference type="PRINTS" id="PR00455">
    <property type="entry name" value="HTHTETR"/>
</dbReference>
<reference evidence="6 7" key="1">
    <citation type="submission" date="2017-03" db="EMBL/GenBank/DDBJ databases">
        <authorList>
            <person name="Afonso C.L."/>
            <person name="Miller P.J."/>
            <person name="Scott M.A."/>
            <person name="Spackman E."/>
            <person name="Goraichik I."/>
            <person name="Dimitrov K.M."/>
            <person name="Suarez D.L."/>
            <person name="Swayne D.E."/>
        </authorList>
    </citation>
    <scope>NUCLEOTIDE SEQUENCE [LARGE SCALE GENOMIC DNA]</scope>
    <source>
        <strain evidence="6 7">CECT 7639</strain>
    </source>
</reference>
<dbReference type="GO" id="GO:0003700">
    <property type="term" value="F:DNA-binding transcription factor activity"/>
    <property type="evidence" value="ECO:0007669"/>
    <property type="project" value="TreeGrafter"/>
</dbReference>
<dbReference type="PANTHER" id="PTHR30055:SF234">
    <property type="entry name" value="HTH-TYPE TRANSCRIPTIONAL REGULATOR BETI"/>
    <property type="match status" value="1"/>
</dbReference>
<dbReference type="PANTHER" id="PTHR30055">
    <property type="entry name" value="HTH-TYPE TRANSCRIPTIONAL REGULATOR RUTR"/>
    <property type="match status" value="1"/>
</dbReference>